<organism evidence="9 10">
    <name type="scientific">Jeotgalibacillus soli</name>
    <dbReference type="NCBI Taxonomy" id="889306"/>
    <lineage>
        <taxon>Bacteria</taxon>
        <taxon>Bacillati</taxon>
        <taxon>Bacillota</taxon>
        <taxon>Bacilli</taxon>
        <taxon>Bacillales</taxon>
        <taxon>Caryophanaceae</taxon>
        <taxon>Jeotgalibacillus</taxon>
    </lineage>
</organism>
<dbReference type="PANTHER" id="PTHR34296:SF2">
    <property type="entry name" value="ABC TRANSPORTER GUANOSINE-BINDING PROTEIN NUPN"/>
    <property type="match status" value="1"/>
</dbReference>
<gene>
    <name evidence="9" type="ORF">KP78_17790</name>
</gene>
<dbReference type="CDD" id="cd06354">
    <property type="entry name" value="PBP1_PrnA-like"/>
    <property type="match status" value="1"/>
</dbReference>
<protein>
    <submittedName>
        <fullName evidence="9">ABC transporter substrate-binding protein</fullName>
    </submittedName>
</protein>
<reference evidence="9 10" key="1">
    <citation type="submission" date="2015-01" db="EMBL/GenBank/DDBJ databases">
        <title>Genome sequencing of Jeotgalibacillus soli.</title>
        <authorList>
            <person name="Goh K.M."/>
            <person name="Chan K.-G."/>
            <person name="Yaakop A.S."/>
            <person name="Ee R."/>
            <person name="Gan H.M."/>
            <person name="Chan C.S."/>
        </authorList>
    </citation>
    <scope>NUCLEOTIDE SEQUENCE [LARGE SCALE GENOMIC DNA]</scope>
    <source>
        <strain evidence="9 10">P9</strain>
    </source>
</reference>
<dbReference type="InterPro" id="IPR050957">
    <property type="entry name" value="BMP_lipoprotein"/>
</dbReference>
<evidence type="ECO:0000256" key="4">
    <source>
        <dbReference type="ARBA" id="ARBA00022729"/>
    </source>
</evidence>
<keyword evidence="4 7" id="KW-0732">Signal</keyword>
<dbReference type="GO" id="GO:0005886">
    <property type="term" value="C:plasma membrane"/>
    <property type="evidence" value="ECO:0007669"/>
    <property type="project" value="UniProtKB-SubCell"/>
</dbReference>
<evidence type="ECO:0000256" key="5">
    <source>
        <dbReference type="ARBA" id="ARBA00023136"/>
    </source>
</evidence>
<evidence type="ECO:0000313" key="10">
    <source>
        <dbReference type="Proteomes" id="UP000031938"/>
    </source>
</evidence>
<dbReference type="Proteomes" id="UP000031938">
    <property type="component" value="Unassembled WGS sequence"/>
</dbReference>
<evidence type="ECO:0000256" key="1">
    <source>
        <dbReference type="ARBA" id="ARBA00004193"/>
    </source>
</evidence>
<evidence type="ECO:0000259" key="8">
    <source>
        <dbReference type="Pfam" id="PF02608"/>
    </source>
</evidence>
<accession>A0A0C2VRY5</accession>
<keyword evidence="10" id="KW-1185">Reference proteome</keyword>
<proteinExistence type="inferred from homology"/>
<dbReference type="Gene3D" id="3.40.50.2300">
    <property type="match status" value="2"/>
</dbReference>
<dbReference type="InterPro" id="IPR003760">
    <property type="entry name" value="PnrA-like"/>
</dbReference>
<dbReference type="STRING" id="889306.KP78_17790"/>
<comment type="similarity">
    <text evidence="2">Belongs to the BMP lipoprotein family.</text>
</comment>
<comment type="caution">
    <text evidence="9">The sequence shown here is derived from an EMBL/GenBank/DDBJ whole genome shotgun (WGS) entry which is preliminary data.</text>
</comment>
<evidence type="ECO:0000256" key="6">
    <source>
        <dbReference type="ARBA" id="ARBA00023288"/>
    </source>
</evidence>
<keyword evidence="5" id="KW-0472">Membrane</keyword>
<evidence type="ECO:0000256" key="7">
    <source>
        <dbReference type="SAM" id="SignalP"/>
    </source>
</evidence>
<keyword evidence="3" id="KW-1003">Cell membrane</keyword>
<feature type="signal peptide" evidence="7">
    <location>
        <begin position="1"/>
        <end position="24"/>
    </location>
</feature>
<dbReference type="RefSeq" id="WP_041088015.1">
    <property type="nucleotide sequence ID" value="NZ_JXRP01000014.1"/>
</dbReference>
<evidence type="ECO:0000256" key="3">
    <source>
        <dbReference type="ARBA" id="ARBA00022475"/>
    </source>
</evidence>
<dbReference type="PANTHER" id="PTHR34296">
    <property type="entry name" value="TRANSCRIPTIONAL ACTIVATOR PROTEIN MED"/>
    <property type="match status" value="1"/>
</dbReference>
<keyword evidence="6" id="KW-0449">Lipoprotein</keyword>
<dbReference type="PATRIC" id="fig|889306.3.peg.1792"/>
<evidence type="ECO:0000313" key="9">
    <source>
        <dbReference type="EMBL" id="KIL47206.1"/>
    </source>
</evidence>
<name>A0A0C2VRY5_9BACL</name>
<dbReference type="Pfam" id="PF02608">
    <property type="entry name" value="Bmp"/>
    <property type="match status" value="1"/>
</dbReference>
<dbReference type="OrthoDB" id="9784230at2"/>
<dbReference type="PROSITE" id="PS51257">
    <property type="entry name" value="PROKAR_LIPOPROTEIN"/>
    <property type="match status" value="1"/>
</dbReference>
<sequence>MKKLSALIAAIMMAFMLAGCSLFSEEQPQGTQFDAKIGILLSDTGLGDGSFNDAAFQGLERARTDLNIVFDYREAPEGNYEEMLNELVEQDMTLIIGLGFSVQEAIEKVALENPEQQFLLIDGYSEVANVVSVTFKEQEGSFLVGVVAALTSESGVIGFIGGVDAPVIHRFEQGYIAGAKFANPTITVLSNYAGDFGDTALGGNIAQQQIDQNADFIYPAAGYTGVGAILKAQEHGVFAAGVDSDQFFIAEEAVVTSMLKKIDVVVYDLVSSLVQGNIDEAAFELGLAEDGVGLAEIRLAQLDATGQALLQDVQKKIISGEIVVPETKE</sequence>
<dbReference type="EMBL" id="JXRP01000014">
    <property type="protein sequence ID" value="KIL47206.1"/>
    <property type="molecule type" value="Genomic_DNA"/>
</dbReference>
<dbReference type="SUPFAM" id="SSF53822">
    <property type="entry name" value="Periplasmic binding protein-like I"/>
    <property type="match status" value="1"/>
</dbReference>
<feature type="chain" id="PRO_5038662664" evidence="7">
    <location>
        <begin position="25"/>
        <end position="329"/>
    </location>
</feature>
<feature type="domain" description="ABC transporter substrate-binding protein PnrA-like" evidence="8">
    <location>
        <begin position="40"/>
        <end position="328"/>
    </location>
</feature>
<comment type="subcellular location">
    <subcellularLocation>
        <location evidence="1">Cell membrane</location>
        <topology evidence="1">Lipid-anchor</topology>
    </subcellularLocation>
</comment>
<dbReference type="InterPro" id="IPR028082">
    <property type="entry name" value="Peripla_BP_I"/>
</dbReference>
<evidence type="ECO:0000256" key="2">
    <source>
        <dbReference type="ARBA" id="ARBA00008610"/>
    </source>
</evidence>
<dbReference type="AlphaFoldDB" id="A0A0C2VRY5"/>